<dbReference type="InParanoid" id="A0A1U8Q843"/>
<keyword evidence="2" id="KW-1185">Reference proteome</keyword>
<proteinExistence type="predicted"/>
<dbReference type="STRING" id="4432.A0A1U8Q843"/>
<dbReference type="GeneID" id="109115066"/>
<dbReference type="Proteomes" id="UP000189703">
    <property type="component" value="Unplaced"/>
</dbReference>
<accession>A0A1U8Q843</accession>
<dbReference type="OMA" id="NSPCVGH"/>
<dbReference type="PANTHER" id="PTHR11439">
    <property type="entry name" value="GAG-POL-RELATED RETROTRANSPOSON"/>
    <property type="match status" value="1"/>
</dbReference>
<evidence type="ECO:0000259" key="1">
    <source>
        <dbReference type="Pfam" id="PF07727"/>
    </source>
</evidence>
<dbReference type="OrthoDB" id="1411639at2759"/>
<feature type="domain" description="Reverse transcriptase Ty1/copia-type" evidence="1">
    <location>
        <begin position="9"/>
        <end position="116"/>
    </location>
</feature>
<dbReference type="Pfam" id="PF07727">
    <property type="entry name" value="RVT_2"/>
    <property type="match status" value="1"/>
</dbReference>
<name>A0A1U8Q843_NELNU</name>
<evidence type="ECO:0000313" key="2">
    <source>
        <dbReference type="Proteomes" id="UP000189703"/>
    </source>
</evidence>
<gene>
    <name evidence="3" type="primary">LOC109115066</name>
</gene>
<dbReference type="SUPFAM" id="SSF56672">
    <property type="entry name" value="DNA/RNA polymerases"/>
    <property type="match status" value="1"/>
</dbReference>
<organism evidence="2 3">
    <name type="scientific">Nelumbo nucifera</name>
    <name type="common">Sacred lotus</name>
    <dbReference type="NCBI Taxonomy" id="4432"/>
    <lineage>
        <taxon>Eukaryota</taxon>
        <taxon>Viridiplantae</taxon>
        <taxon>Streptophyta</taxon>
        <taxon>Embryophyta</taxon>
        <taxon>Tracheophyta</taxon>
        <taxon>Spermatophyta</taxon>
        <taxon>Magnoliopsida</taxon>
        <taxon>Proteales</taxon>
        <taxon>Nelumbonaceae</taxon>
        <taxon>Nelumbo</taxon>
    </lineage>
</organism>
<dbReference type="RefSeq" id="XP_019054245.1">
    <property type="nucleotide sequence ID" value="XM_019198700.1"/>
</dbReference>
<dbReference type="PANTHER" id="PTHR11439:SF484">
    <property type="entry name" value="REVERSE TRANSCRIPTASE TY1_COPIA-TYPE DOMAIN-CONTAINING PROTEIN"/>
    <property type="match status" value="1"/>
</dbReference>
<dbReference type="InterPro" id="IPR043502">
    <property type="entry name" value="DNA/RNA_pol_sf"/>
</dbReference>
<reference evidence="3" key="1">
    <citation type="submission" date="2025-08" db="UniProtKB">
        <authorList>
            <consortium name="RefSeq"/>
        </authorList>
    </citation>
    <scope>IDENTIFICATION</scope>
</reference>
<protein>
    <submittedName>
        <fullName evidence="3">Uncharacterized protein LOC109115066</fullName>
    </submittedName>
</protein>
<dbReference type="KEGG" id="nnu:109115066"/>
<sequence>MEQPPRFSGVVKNFGMKQCQVDHSVFSRDSKYGKILLIVYVDDIVITSSDNNGIDRLKNFLQNHFHMKDLGKVKYFLGIEVARSRHGVNLCQRKYVLDLFEEIRLLGAKPAKTPMELNAKFSIDACEEFDDPRGYKRLVRKLNYLTITIPDISFVVSMVNQFIQHPRVLHGEAVLRIVRYLKGAPGHGLLYKSEGTLEI</sequence>
<evidence type="ECO:0000313" key="3">
    <source>
        <dbReference type="RefSeq" id="XP_019054245.1"/>
    </source>
</evidence>
<dbReference type="InterPro" id="IPR013103">
    <property type="entry name" value="RVT_2"/>
</dbReference>
<dbReference type="AlphaFoldDB" id="A0A1U8Q843"/>